<dbReference type="GO" id="GO:0005524">
    <property type="term" value="F:ATP binding"/>
    <property type="evidence" value="ECO:0007669"/>
    <property type="project" value="UniProtKB-KW"/>
</dbReference>
<dbReference type="Pfam" id="PF02518">
    <property type="entry name" value="HATPase_c"/>
    <property type="match status" value="1"/>
</dbReference>
<dbReference type="Gene3D" id="3.40.50.2300">
    <property type="match status" value="1"/>
</dbReference>
<keyword evidence="9" id="KW-0677">Repeat</keyword>
<comment type="catalytic activity">
    <reaction evidence="1">
        <text>ATP + protein L-histidine = ADP + protein N-phospho-L-histidine.</text>
        <dbReference type="EC" id="2.7.13.3"/>
    </reaction>
</comment>
<feature type="domain" description="PAC" evidence="22">
    <location>
        <begin position="1087"/>
        <end position="1138"/>
    </location>
</feature>
<evidence type="ECO:0000256" key="11">
    <source>
        <dbReference type="ARBA" id="ARBA00022777"/>
    </source>
</evidence>
<dbReference type="PROSITE" id="PS50112">
    <property type="entry name" value="PAS"/>
    <property type="match status" value="10"/>
</dbReference>
<dbReference type="InterPro" id="IPR035965">
    <property type="entry name" value="PAS-like_dom_sf"/>
</dbReference>
<organism evidence="23 24">
    <name type="scientific">Fimbriiglobus ruber</name>
    <dbReference type="NCBI Taxonomy" id="1908690"/>
    <lineage>
        <taxon>Bacteria</taxon>
        <taxon>Pseudomonadati</taxon>
        <taxon>Planctomycetota</taxon>
        <taxon>Planctomycetia</taxon>
        <taxon>Gemmatales</taxon>
        <taxon>Gemmataceae</taxon>
        <taxon>Fimbriiglobus</taxon>
    </lineage>
</organism>
<feature type="domain" description="PAC" evidence="22">
    <location>
        <begin position="1629"/>
        <end position="1682"/>
    </location>
</feature>
<dbReference type="InterPro" id="IPR003594">
    <property type="entry name" value="HATPase_dom"/>
</dbReference>
<dbReference type="PRINTS" id="PR00344">
    <property type="entry name" value="BCTRLSENSOR"/>
</dbReference>
<keyword evidence="8 18" id="KW-0812">Transmembrane</keyword>
<feature type="domain" description="Response regulatory" evidence="20">
    <location>
        <begin position="2309"/>
        <end position="2425"/>
    </location>
</feature>
<keyword evidence="7" id="KW-0808">Transferase</keyword>
<feature type="domain" description="PAC" evidence="22">
    <location>
        <begin position="1882"/>
        <end position="1932"/>
    </location>
</feature>
<evidence type="ECO:0000256" key="4">
    <source>
        <dbReference type="ARBA" id="ARBA00022475"/>
    </source>
</evidence>
<keyword evidence="6 17" id="KW-0597">Phosphoprotein</keyword>
<keyword evidence="13 18" id="KW-1133">Transmembrane helix</keyword>
<feature type="domain" description="PAC" evidence="22">
    <location>
        <begin position="1216"/>
        <end position="1266"/>
    </location>
</feature>
<dbReference type="PROSITE" id="PS50109">
    <property type="entry name" value="HIS_KIN"/>
    <property type="match status" value="1"/>
</dbReference>
<dbReference type="InterPro" id="IPR011006">
    <property type="entry name" value="CheY-like_superfamily"/>
</dbReference>
<feature type="domain" description="PAC" evidence="22">
    <location>
        <begin position="167"/>
        <end position="219"/>
    </location>
</feature>
<evidence type="ECO:0000256" key="2">
    <source>
        <dbReference type="ARBA" id="ARBA00004429"/>
    </source>
</evidence>
<dbReference type="CDD" id="cd00130">
    <property type="entry name" value="PAS"/>
    <property type="match status" value="12"/>
</dbReference>
<sequence>MPNELRRDVPARLSQDPVAGRPPGAYRGTLLRVVGLYTVFGLAWVWFTDRVLFWLPVGTESGFWAATGKGSVFVLISAALIYWLVRRELRVVDRVNSLLRAVTDNTTNAVFVKDSAGKYLLFNEAAAQFVGLPVAAVLGRDDTALFDPESANRVMARDRQVMADGRPDTQEEELTAAGVTRTYLATKAPYRDTDGRVLGLVGISHEITERKRAAELVQEREIFARGVLDSMTAHIAVLDPAGVIVAVNDSWRMFAADNPGPRGPSPRTGVGTNYLQVCDESVDHDGLEAAVAASGVRQVIAGTADRFEIEYPCHSPDEQRWFMMVATRLGHHSDGVVVAHTNITERKRIENELRAARAESERSLARFRAVVTSLADGVILSDAGGNLLDWNPAALRMHEYASLDEVRRNLSTFTDTFVLSIPGGPPLPFAEWPLPRLTRGEAVENYELVVRQTDRGRERVISYNGARVVAADGTPDLIVLTLHDVTDRRWAEDALQAGEKRFRELADAIPQIVWTADPAGALTHLNTKAGEYTGLDARELTGWAWDRVIHPDDLPRTIERWTETLRTGEPRGVEFRIRRADGEYRWHMTRQVPARDPSGAVVVWYGTCTDVEDLKRAEQALRNERTLLRTLIDAIPDLIFTKDLAGRFVLSNQSSLAFVGLADEADIAGKTVFDFYPPDQARAFHEDDMRVVRGGESILDHEELARDATGRDTWRLINKVPLRDTAGVVTGLVGISRDIQRRKEHEHLLAESRERLQLALSAARMGAWDWDLRTDAVHRSPECLAIFGVDSLGPDHDAFTRSVYLDDAAAVAVAVRQAITGRSDFSIEFRVVRPGGEVRWVHDFGRTFCDEAGAPVRVIGVMQDVTERRLAEEAVRRSREMLQLVLDNIPQGVFWKDRESRFLGCNRVVARMMGFDSPDAIVGLTNFDLPGITPDQAAFFAQKNREVMDADVAQYHIVEPMTQADGRTIWLDRNKVPMHDAGGRVIGVLGTWEDITDRRRIEEALRDERDRFAKVAATAPGVIFSFRLRPDGTTSFPYASPAITTLYGVRPDDLTADASPIFEAIHPEDAARFRAAIEESARTSDSWRETYRVRRPGGGYIWIEGHATPVHEPDGSKLWHGFLTDVTDRKRDEAVLRFQHALLRSQTEASPDGILVVGPDSHVLSFNHRFLDIWGIPESLAAAGDDAPILAQVRDRVADPEGFAARVATIYADPDLQSEDEVALADGRTLDRYSSPVRGADGERLGRVWFFRDITDRKRAEAALAEQAEATAVRAAVAVAVARAADVRAILQECCEVLVRDLGVALARAWTLDDATQSLELQGSAGLYTHIDGPHRRIPVGQFKIGLIAQERLPHMTNAVASDPRIPDQEWVARERLVAFAGYPLLVEGRLVGVVAMFSRAALHPTAFANLVGVAELMAQCVDRRRAEVALRASEAQLRLFAEHVPAPIAMLDREMRYLQVSRRWLTDYRLGDRDVTGLSHYDLFPEVSERWKAVHRRCLAGEVERNDEDRFERADGTVQWIRWEVRPWLRAGGEIGGIFLFTEDITARKHAEAEQRKLVKLIQHSRDFIALADLDGRITFMNAGGRRMIGLTEDEDVTHINFKDYVPPDWHSFFRDTVLGTARERGLWEGEMQMHHLRTGARLDVLRTTFLIRDEAEGPAWFATVTRDVTDAKRAERALRDRERFLGIVTSSARVGLVVVSDQYEYLFANEAYAEIFGLDAGAIVGRRVYDLLPAGWPQIQTRLDRALVGERVAYELTLPSTGSVAAARWFRVMYEPRADDAGGRTVVVVVLEITENKRSEASIRESEERYRRLMDVLPGAVFVHADDKIVFCNPAFVRLMGASGPEELLGKSPYDVAHPDYHDLVRARAAAMTATGRTAPGVEMRVVRLDGHPVPVYSVATPIAGAGPSAILVAQSDLTDRERSMDLLRSVMRSVNDAILTIDERGTIRSVNHAVEEQFGYSESELVGANVSLLMPEPHRSAHDGYLAEYRRTGMAKVIGIGREVDARRKDGSTFPVELTVTEFRLDGQQHFTGVARDITARRQLEAQFRQAQKMEAVGQLASGVAHDFNNLLTIINGYGDLLLMELATGDPKREALSAIRDAGERAARLTQQLLTFSRKTVVESKILDLNELVTESGRLLRRLIGEDVELTVVPDTDLGRVRVDPGQFEQVIMNLAVNARDAMPIGGRLTFETRAVTLGPDDLARYPDLSPGRYARLTVTDTGQGMPPEVRAQIFEPFFTTKGIGKGTGLGLAVVHGIVQQSGGAISVESAVGVGTTFEILIPVAKEEPSRPASGGTGLVSRGTETILLVEDEDAVRTIARLALEMQGYQVLDTGRSVEAIRLAVKYQGPIDLLVTDVVMPEMGGRQLAATVRVRRPGLRVLYLSGYLDDAVVRHGVVGSGDALLQKPFTPLGLARKVRAILDAA</sequence>
<feature type="domain" description="PAS" evidence="21">
    <location>
        <begin position="1008"/>
        <end position="1084"/>
    </location>
</feature>
<keyword evidence="24" id="KW-1185">Reference proteome</keyword>
<dbReference type="InterPro" id="IPR013767">
    <property type="entry name" value="PAS_fold"/>
</dbReference>
<dbReference type="Gene3D" id="3.30.565.10">
    <property type="entry name" value="Histidine kinase-like ATPase, C-terminal domain"/>
    <property type="match status" value="1"/>
</dbReference>
<evidence type="ECO:0000256" key="3">
    <source>
        <dbReference type="ARBA" id="ARBA00012438"/>
    </source>
</evidence>
<evidence type="ECO:0000256" key="10">
    <source>
        <dbReference type="ARBA" id="ARBA00022741"/>
    </source>
</evidence>
<protein>
    <recommendedName>
        <fullName evidence="16">Sensor protein FixL</fullName>
        <ecNumber evidence="3">2.7.13.3</ecNumber>
    </recommendedName>
</protein>
<dbReference type="Pfam" id="PF08448">
    <property type="entry name" value="PAS_4"/>
    <property type="match status" value="6"/>
</dbReference>
<dbReference type="NCBIfam" id="TIGR00229">
    <property type="entry name" value="sensory_box"/>
    <property type="match status" value="13"/>
</dbReference>
<feature type="domain" description="PAS" evidence="21">
    <location>
        <begin position="498"/>
        <end position="568"/>
    </location>
</feature>
<dbReference type="SUPFAM" id="SSF55874">
    <property type="entry name" value="ATPase domain of HSP90 chaperone/DNA topoisomerase II/histidine kinase"/>
    <property type="match status" value="1"/>
</dbReference>
<dbReference type="SMART" id="SM00086">
    <property type="entry name" value="PAC"/>
    <property type="match status" value="11"/>
</dbReference>
<feature type="domain" description="PAS" evidence="21">
    <location>
        <begin position="1555"/>
        <end position="1627"/>
    </location>
</feature>
<dbReference type="Pfam" id="PF00072">
    <property type="entry name" value="Response_reg"/>
    <property type="match status" value="1"/>
</dbReference>
<evidence type="ECO:0000256" key="6">
    <source>
        <dbReference type="ARBA" id="ARBA00022553"/>
    </source>
</evidence>
<dbReference type="SMART" id="SM00091">
    <property type="entry name" value="PAS"/>
    <property type="match status" value="13"/>
</dbReference>
<dbReference type="InterPro" id="IPR003661">
    <property type="entry name" value="HisK_dim/P_dom"/>
</dbReference>
<accession>A0A225DDH8</accession>
<dbReference type="InterPro" id="IPR052162">
    <property type="entry name" value="Sensor_kinase/Photoreceptor"/>
</dbReference>
<feature type="domain" description="PAC" evidence="22">
    <location>
        <begin position="699"/>
        <end position="751"/>
    </location>
</feature>
<feature type="transmembrane region" description="Helical" evidence="18">
    <location>
        <begin position="29"/>
        <end position="47"/>
    </location>
</feature>
<feature type="modified residue" description="4-aspartylphosphate" evidence="17">
    <location>
        <position position="2360"/>
    </location>
</feature>
<evidence type="ECO:0000256" key="9">
    <source>
        <dbReference type="ARBA" id="ARBA00022737"/>
    </source>
</evidence>
<dbReference type="GO" id="GO:0006355">
    <property type="term" value="P:regulation of DNA-templated transcription"/>
    <property type="evidence" value="ECO:0007669"/>
    <property type="project" value="InterPro"/>
</dbReference>
<dbReference type="SUPFAM" id="SSF55781">
    <property type="entry name" value="GAF domain-like"/>
    <property type="match status" value="1"/>
</dbReference>
<keyword evidence="14 18" id="KW-0472">Membrane</keyword>
<evidence type="ECO:0000256" key="7">
    <source>
        <dbReference type="ARBA" id="ARBA00022679"/>
    </source>
</evidence>
<dbReference type="PROSITE" id="PS50110">
    <property type="entry name" value="RESPONSE_REGULATORY"/>
    <property type="match status" value="1"/>
</dbReference>
<dbReference type="InterPro" id="IPR001610">
    <property type="entry name" value="PAC"/>
</dbReference>
<dbReference type="InterPro" id="IPR005467">
    <property type="entry name" value="His_kinase_dom"/>
</dbReference>
<dbReference type="SMART" id="SM00387">
    <property type="entry name" value="HATPase_c"/>
    <property type="match status" value="1"/>
</dbReference>
<feature type="domain" description="PAC" evidence="22">
    <location>
        <begin position="951"/>
        <end position="1007"/>
    </location>
</feature>
<dbReference type="InterPro" id="IPR001789">
    <property type="entry name" value="Sig_transdc_resp-reg_receiver"/>
</dbReference>
<dbReference type="FunFam" id="2.10.70.100:FF:000001">
    <property type="entry name" value="Sensory transduction histidine kinase"/>
    <property type="match status" value="1"/>
</dbReference>
<dbReference type="InterPro" id="IPR036890">
    <property type="entry name" value="HATPase_C_sf"/>
</dbReference>
<dbReference type="Pfam" id="PF00989">
    <property type="entry name" value="PAS"/>
    <property type="match status" value="3"/>
</dbReference>
<feature type="domain" description="PAC" evidence="22">
    <location>
        <begin position="1506"/>
        <end position="1558"/>
    </location>
</feature>
<dbReference type="Gene3D" id="2.10.70.100">
    <property type="match status" value="1"/>
</dbReference>
<evidence type="ECO:0000256" key="16">
    <source>
        <dbReference type="ARBA" id="ARBA00070616"/>
    </source>
</evidence>
<evidence type="ECO:0000313" key="23">
    <source>
        <dbReference type="EMBL" id="OWK34167.1"/>
    </source>
</evidence>
<feature type="transmembrane region" description="Helical" evidence="18">
    <location>
        <begin position="119"/>
        <end position="139"/>
    </location>
</feature>
<feature type="domain" description="PAC" evidence="22">
    <location>
        <begin position="444"/>
        <end position="497"/>
    </location>
</feature>
<dbReference type="PANTHER" id="PTHR43304">
    <property type="entry name" value="PHYTOCHROME-LIKE PROTEIN CPH1"/>
    <property type="match status" value="1"/>
</dbReference>
<feature type="domain" description="PAC" evidence="22">
    <location>
        <begin position="825"/>
        <end position="877"/>
    </location>
</feature>
<evidence type="ECO:0000259" key="19">
    <source>
        <dbReference type="PROSITE" id="PS50109"/>
    </source>
</evidence>
<keyword evidence="10" id="KW-0547">Nucleotide-binding</keyword>
<feature type="domain" description="PAS" evidence="21">
    <location>
        <begin position="363"/>
        <end position="410"/>
    </location>
</feature>
<dbReference type="PANTHER" id="PTHR43304:SF1">
    <property type="entry name" value="PAC DOMAIN-CONTAINING PROTEIN"/>
    <property type="match status" value="1"/>
</dbReference>
<dbReference type="PROSITE" id="PS50113">
    <property type="entry name" value="PAC"/>
    <property type="match status" value="12"/>
</dbReference>
<evidence type="ECO:0000256" key="13">
    <source>
        <dbReference type="ARBA" id="ARBA00022989"/>
    </source>
</evidence>
<dbReference type="EMBL" id="NIDE01000020">
    <property type="protein sequence ID" value="OWK34167.1"/>
    <property type="molecule type" value="Genomic_DNA"/>
</dbReference>
<evidence type="ECO:0000256" key="18">
    <source>
        <dbReference type="SAM" id="Phobius"/>
    </source>
</evidence>
<dbReference type="InterPro" id="IPR000014">
    <property type="entry name" value="PAS"/>
</dbReference>
<proteinExistence type="predicted"/>
<comment type="subcellular location">
    <subcellularLocation>
        <location evidence="2">Cell inner membrane</location>
        <topology evidence="2">Multi-pass membrane protein</topology>
    </subcellularLocation>
</comment>
<dbReference type="Gene3D" id="3.30.450.20">
    <property type="entry name" value="PAS domain"/>
    <property type="match status" value="14"/>
</dbReference>
<dbReference type="GO" id="GO:0005886">
    <property type="term" value="C:plasma membrane"/>
    <property type="evidence" value="ECO:0007669"/>
    <property type="project" value="UniProtKB-SubCell"/>
</dbReference>
<feature type="domain" description="PAS" evidence="21">
    <location>
        <begin position="1683"/>
        <end position="1734"/>
    </location>
</feature>
<dbReference type="SUPFAM" id="SSF47384">
    <property type="entry name" value="Homodimeric domain of signal transducing histidine kinase"/>
    <property type="match status" value="1"/>
</dbReference>
<dbReference type="Pfam" id="PF13188">
    <property type="entry name" value="PAS_8"/>
    <property type="match status" value="1"/>
</dbReference>
<feature type="transmembrane region" description="Helical" evidence="18">
    <location>
        <begin position="62"/>
        <end position="85"/>
    </location>
</feature>
<name>A0A225DDH8_9BACT</name>
<dbReference type="Gene3D" id="3.30.450.40">
    <property type="match status" value="1"/>
</dbReference>
<evidence type="ECO:0000313" key="24">
    <source>
        <dbReference type="Proteomes" id="UP000214646"/>
    </source>
</evidence>
<keyword evidence="4" id="KW-1003">Cell membrane</keyword>
<dbReference type="Pfam" id="PF13185">
    <property type="entry name" value="GAF_2"/>
    <property type="match status" value="1"/>
</dbReference>
<feature type="domain" description="PAS" evidence="21">
    <location>
        <begin position="95"/>
        <end position="165"/>
    </location>
</feature>
<evidence type="ECO:0000256" key="1">
    <source>
        <dbReference type="ARBA" id="ARBA00000085"/>
    </source>
</evidence>
<feature type="domain" description="PAS" evidence="21">
    <location>
        <begin position="1808"/>
        <end position="1878"/>
    </location>
</feature>
<dbReference type="InterPro" id="IPR013655">
    <property type="entry name" value="PAS_fold_3"/>
</dbReference>
<dbReference type="RefSeq" id="WP_143393996.1">
    <property type="nucleotide sequence ID" value="NZ_NIDE01000020.1"/>
</dbReference>
<feature type="domain" description="PAS" evidence="21">
    <location>
        <begin position="878"/>
        <end position="921"/>
    </location>
</feature>
<evidence type="ECO:0000256" key="5">
    <source>
        <dbReference type="ARBA" id="ARBA00022519"/>
    </source>
</evidence>
<reference evidence="24" key="1">
    <citation type="submission" date="2017-06" db="EMBL/GenBank/DDBJ databases">
        <title>Genome analysis of Fimbriiglobus ruber SP5, the first member of the order Planctomycetales with confirmed chitinolytic capability.</title>
        <authorList>
            <person name="Ravin N.V."/>
            <person name="Rakitin A.L."/>
            <person name="Ivanova A.A."/>
            <person name="Beletsky A.V."/>
            <person name="Kulichevskaya I.S."/>
            <person name="Mardanov A.V."/>
            <person name="Dedysh S.N."/>
        </authorList>
    </citation>
    <scope>NUCLEOTIDE SEQUENCE [LARGE SCALE GENOMIC DNA]</scope>
    <source>
        <strain evidence="24">SP5</strain>
    </source>
</reference>
<feature type="domain" description="Histidine kinase" evidence="19">
    <location>
        <begin position="2066"/>
        <end position="2289"/>
    </location>
</feature>
<dbReference type="FunFam" id="3.30.450.20:FF:000060">
    <property type="entry name" value="Sensor protein FixL"/>
    <property type="match status" value="1"/>
</dbReference>
<evidence type="ECO:0000256" key="17">
    <source>
        <dbReference type="PROSITE-ProRule" id="PRU00169"/>
    </source>
</evidence>
<keyword evidence="12" id="KW-0067">ATP-binding</keyword>
<dbReference type="FunFam" id="3.30.450.20:FF:000099">
    <property type="entry name" value="Sensory box sensor histidine kinase"/>
    <property type="match status" value="1"/>
</dbReference>
<comment type="caution">
    <text evidence="23">The sequence shown here is derived from an EMBL/GenBank/DDBJ whole genome shotgun (WGS) entry which is preliminary data.</text>
</comment>
<dbReference type="InterPro" id="IPR003018">
    <property type="entry name" value="GAF"/>
</dbReference>
<dbReference type="InterPro" id="IPR029016">
    <property type="entry name" value="GAF-like_dom_sf"/>
</dbReference>
<evidence type="ECO:0000256" key="8">
    <source>
        <dbReference type="ARBA" id="ARBA00022692"/>
    </source>
</evidence>
<dbReference type="OrthoDB" id="5287556at2"/>
<evidence type="ECO:0000259" key="20">
    <source>
        <dbReference type="PROSITE" id="PS50110"/>
    </source>
</evidence>
<dbReference type="SUPFAM" id="SSF55785">
    <property type="entry name" value="PYP-like sensor domain (PAS domain)"/>
    <property type="match status" value="14"/>
</dbReference>
<dbReference type="GO" id="GO:0000155">
    <property type="term" value="F:phosphorelay sensor kinase activity"/>
    <property type="evidence" value="ECO:0007669"/>
    <property type="project" value="InterPro"/>
</dbReference>
<dbReference type="Pfam" id="PF00512">
    <property type="entry name" value="HisKA"/>
    <property type="match status" value="1"/>
</dbReference>
<dbReference type="SMART" id="SM00065">
    <property type="entry name" value="GAF"/>
    <property type="match status" value="1"/>
</dbReference>
<evidence type="ECO:0000256" key="12">
    <source>
        <dbReference type="ARBA" id="ARBA00022840"/>
    </source>
</evidence>
<keyword evidence="11" id="KW-0418">Kinase</keyword>
<dbReference type="SMART" id="SM00388">
    <property type="entry name" value="HisKA"/>
    <property type="match status" value="1"/>
</dbReference>
<comment type="function">
    <text evidence="15">Putative oxygen sensor; modulates the activity of FixJ, a transcriptional activator of nitrogen fixation fixK gene. FixL probably acts as a kinase that phosphorylates FixJ.</text>
</comment>
<dbReference type="InterPro" id="IPR036097">
    <property type="entry name" value="HisK_dim/P_sf"/>
</dbReference>
<feature type="domain" description="PAC" evidence="22">
    <location>
        <begin position="2003"/>
        <end position="2053"/>
    </location>
</feature>
<dbReference type="InterPro" id="IPR000700">
    <property type="entry name" value="PAS-assoc_C"/>
</dbReference>
<dbReference type="Proteomes" id="UP000214646">
    <property type="component" value="Unassembled WGS sequence"/>
</dbReference>
<dbReference type="SMART" id="SM00448">
    <property type="entry name" value="REC"/>
    <property type="match status" value="1"/>
</dbReference>
<dbReference type="InterPro" id="IPR004358">
    <property type="entry name" value="Sig_transdc_His_kin-like_C"/>
</dbReference>
<evidence type="ECO:0000256" key="14">
    <source>
        <dbReference type="ARBA" id="ARBA00023136"/>
    </source>
</evidence>
<keyword evidence="5" id="KW-0997">Cell inner membrane</keyword>
<dbReference type="Pfam" id="PF08447">
    <property type="entry name" value="PAS_3"/>
    <property type="match status" value="3"/>
</dbReference>
<dbReference type="InterPro" id="IPR013656">
    <property type="entry name" value="PAS_4"/>
</dbReference>
<feature type="domain" description="PAS" evidence="21">
    <location>
        <begin position="624"/>
        <end position="695"/>
    </location>
</feature>
<evidence type="ECO:0000259" key="22">
    <source>
        <dbReference type="PROSITE" id="PS50113"/>
    </source>
</evidence>
<evidence type="ECO:0000259" key="21">
    <source>
        <dbReference type="PROSITE" id="PS50112"/>
    </source>
</evidence>
<gene>
    <name evidence="23" type="ORF">FRUB_10138</name>
</gene>
<feature type="domain" description="PAC" evidence="22">
    <location>
        <begin position="571"/>
        <end position="623"/>
    </location>
</feature>
<dbReference type="Gene3D" id="1.10.287.130">
    <property type="match status" value="1"/>
</dbReference>
<feature type="domain" description="PAS" evidence="21">
    <location>
        <begin position="1926"/>
        <end position="1979"/>
    </location>
</feature>
<dbReference type="CDD" id="cd00082">
    <property type="entry name" value="HisKA"/>
    <property type="match status" value="1"/>
</dbReference>
<evidence type="ECO:0000256" key="15">
    <source>
        <dbReference type="ARBA" id="ARBA00059827"/>
    </source>
</evidence>
<dbReference type="EC" id="2.7.13.3" evidence="3"/>
<dbReference type="SUPFAM" id="SSF52172">
    <property type="entry name" value="CheY-like"/>
    <property type="match status" value="1"/>
</dbReference>